<evidence type="ECO:0000313" key="2">
    <source>
        <dbReference type="EMBL" id="PSN59944.1"/>
    </source>
</evidence>
<organism evidence="2 3">
    <name type="scientific">Corynespora cassiicola Philippines</name>
    <dbReference type="NCBI Taxonomy" id="1448308"/>
    <lineage>
        <taxon>Eukaryota</taxon>
        <taxon>Fungi</taxon>
        <taxon>Dikarya</taxon>
        <taxon>Ascomycota</taxon>
        <taxon>Pezizomycotina</taxon>
        <taxon>Dothideomycetes</taxon>
        <taxon>Pleosporomycetidae</taxon>
        <taxon>Pleosporales</taxon>
        <taxon>Corynesporascaceae</taxon>
        <taxon>Corynespora</taxon>
    </lineage>
</organism>
<accession>A0A2T2N3G5</accession>
<reference evidence="2 3" key="1">
    <citation type="journal article" date="2018" name="Front. Microbiol.">
        <title>Genome-Wide Analysis of Corynespora cassiicola Leaf Fall Disease Putative Effectors.</title>
        <authorList>
            <person name="Lopez D."/>
            <person name="Ribeiro S."/>
            <person name="Label P."/>
            <person name="Fumanal B."/>
            <person name="Venisse J.S."/>
            <person name="Kohler A."/>
            <person name="de Oliveira R.R."/>
            <person name="Labutti K."/>
            <person name="Lipzen A."/>
            <person name="Lail K."/>
            <person name="Bauer D."/>
            <person name="Ohm R.A."/>
            <person name="Barry K.W."/>
            <person name="Spatafora J."/>
            <person name="Grigoriev I.V."/>
            <person name="Martin F.M."/>
            <person name="Pujade-Renaud V."/>
        </authorList>
    </citation>
    <scope>NUCLEOTIDE SEQUENCE [LARGE SCALE GENOMIC DNA]</scope>
    <source>
        <strain evidence="2 3">Philippines</strain>
    </source>
</reference>
<proteinExistence type="predicted"/>
<feature type="region of interest" description="Disordered" evidence="1">
    <location>
        <begin position="1"/>
        <end position="37"/>
    </location>
</feature>
<dbReference type="EMBL" id="KZ678151">
    <property type="protein sequence ID" value="PSN59944.1"/>
    <property type="molecule type" value="Genomic_DNA"/>
</dbReference>
<protein>
    <submittedName>
        <fullName evidence="2">Uncharacterized protein</fullName>
    </submittedName>
</protein>
<dbReference type="AlphaFoldDB" id="A0A2T2N3G5"/>
<dbReference type="Proteomes" id="UP000240883">
    <property type="component" value="Unassembled WGS sequence"/>
</dbReference>
<keyword evidence="3" id="KW-1185">Reference proteome</keyword>
<feature type="region of interest" description="Disordered" evidence="1">
    <location>
        <begin position="135"/>
        <end position="166"/>
    </location>
</feature>
<evidence type="ECO:0000256" key="1">
    <source>
        <dbReference type="SAM" id="MobiDB-lite"/>
    </source>
</evidence>
<feature type="compositionally biased region" description="Basic and acidic residues" evidence="1">
    <location>
        <begin position="1"/>
        <end position="11"/>
    </location>
</feature>
<name>A0A2T2N3G5_CORCC</name>
<gene>
    <name evidence="2" type="ORF">BS50DRAFT_681810</name>
</gene>
<evidence type="ECO:0000313" key="3">
    <source>
        <dbReference type="Proteomes" id="UP000240883"/>
    </source>
</evidence>
<sequence>MSSPYNEDKNQPSEQAQDLEYQMKFSGASAGEDSECKHNEADLRDALEKLQNTLDHYRNDSSWHPIQNDGTNLTDPDEYLNILREHTLEYEDWVPHANNQIRHTVQQIASSPLPEMPGEIAEKFEDFFRDVIEMSSDPEETIGEEIQGSSGGPMDMEQPTRSIQRLPASLNDVGLRLKQNFGKASNVEKKVSPLVLES</sequence>